<evidence type="ECO:0000256" key="1">
    <source>
        <dbReference type="SAM" id="MobiDB-lite"/>
    </source>
</evidence>
<feature type="compositionally biased region" description="Polar residues" evidence="1">
    <location>
        <begin position="69"/>
        <end position="86"/>
    </location>
</feature>
<feature type="region of interest" description="Disordered" evidence="1">
    <location>
        <begin position="65"/>
        <end position="106"/>
    </location>
</feature>
<dbReference type="AlphaFoldDB" id="A0A3B4A9C9"/>
<organism evidence="2 3">
    <name type="scientific">Periophthalmus magnuspinnatus</name>
    <dbReference type="NCBI Taxonomy" id="409849"/>
    <lineage>
        <taxon>Eukaryota</taxon>
        <taxon>Metazoa</taxon>
        <taxon>Chordata</taxon>
        <taxon>Craniata</taxon>
        <taxon>Vertebrata</taxon>
        <taxon>Euteleostomi</taxon>
        <taxon>Actinopterygii</taxon>
        <taxon>Neopterygii</taxon>
        <taxon>Teleostei</taxon>
        <taxon>Neoteleostei</taxon>
        <taxon>Acanthomorphata</taxon>
        <taxon>Gobiaria</taxon>
        <taxon>Gobiiformes</taxon>
        <taxon>Gobioidei</taxon>
        <taxon>Gobiidae</taxon>
        <taxon>Oxudercinae</taxon>
        <taxon>Periophthalmus</taxon>
    </lineage>
</organism>
<proteinExistence type="predicted"/>
<dbReference type="PANTHER" id="PTHR21560">
    <property type="entry name" value="VERY KIND PROTEIN"/>
    <property type="match status" value="1"/>
</dbReference>
<evidence type="ECO:0000313" key="3">
    <source>
        <dbReference type="Proteomes" id="UP000261520"/>
    </source>
</evidence>
<dbReference type="GO" id="GO:0043025">
    <property type="term" value="C:neuronal cell body"/>
    <property type="evidence" value="ECO:0007669"/>
    <property type="project" value="TreeGrafter"/>
</dbReference>
<dbReference type="InterPro" id="IPR029899">
    <property type="entry name" value="KNDC1"/>
</dbReference>
<dbReference type="GO" id="GO:0007264">
    <property type="term" value="P:small GTPase-mediated signal transduction"/>
    <property type="evidence" value="ECO:0007669"/>
    <property type="project" value="InterPro"/>
</dbReference>
<dbReference type="Proteomes" id="UP000261520">
    <property type="component" value="Unplaced"/>
</dbReference>
<dbReference type="GO" id="GO:0032045">
    <property type="term" value="C:guanyl-nucleotide exchange factor complex"/>
    <property type="evidence" value="ECO:0007669"/>
    <property type="project" value="TreeGrafter"/>
</dbReference>
<evidence type="ECO:0000313" key="2">
    <source>
        <dbReference type="Ensembl" id="ENSPMGP00000013657.1"/>
    </source>
</evidence>
<accession>A0A3B4A9C9</accession>
<dbReference type="PANTHER" id="PTHR21560:SF0">
    <property type="entry name" value="KINASE NON-CATALYTIC C-LOBE DOMAIN-CONTAINING PROTEIN 1"/>
    <property type="match status" value="1"/>
</dbReference>
<reference evidence="2" key="1">
    <citation type="submission" date="2025-08" db="UniProtKB">
        <authorList>
            <consortium name="Ensembl"/>
        </authorList>
    </citation>
    <scope>IDENTIFICATION</scope>
</reference>
<name>A0A3B4A9C9_9GOBI</name>
<reference evidence="2" key="2">
    <citation type="submission" date="2025-09" db="UniProtKB">
        <authorList>
            <consortium name="Ensembl"/>
        </authorList>
    </citation>
    <scope>IDENTIFICATION</scope>
</reference>
<dbReference type="GO" id="GO:0030425">
    <property type="term" value="C:dendrite"/>
    <property type="evidence" value="ECO:0007669"/>
    <property type="project" value="TreeGrafter"/>
</dbReference>
<dbReference type="Ensembl" id="ENSPMGT00000014574.1">
    <property type="protein sequence ID" value="ENSPMGP00000013657.1"/>
    <property type="gene ID" value="ENSPMGG00000011225.1"/>
</dbReference>
<dbReference type="GO" id="GO:0005085">
    <property type="term" value="F:guanyl-nucleotide exchange factor activity"/>
    <property type="evidence" value="ECO:0007669"/>
    <property type="project" value="InterPro"/>
</dbReference>
<protein>
    <submittedName>
        <fullName evidence="2">Uncharacterized protein</fullName>
    </submittedName>
</protein>
<dbReference type="GO" id="GO:0048814">
    <property type="term" value="P:regulation of dendrite morphogenesis"/>
    <property type="evidence" value="ECO:0007669"/>
    <property type="project" value="TreeGrafter"/>
</dbReference>
<keyword evidence="3" id="KW-1185">Reference proteome</keyword>
<sequence length="106" mass="11646">MRRRPTLPSAHILALHIQQLEIGAFKLTTGAYKWNKLRIAKVVSQVHAFQEAVFPSSHTCGSGLHGWAPQTSTSWPQETRPTSNRPASAKHGEFTTHCGGSRPAFS</sequence>